<dbReference type="PROSITE" id="PS50894">
    <property type="entry name" value="HPT"/>
    <property type="match status" value="1"/>
</dbReference>
<dbReference type="Pfam" id="PF00072">
    <property type="entry name" value="Response_reg"/>
    <property type="match status" value="2"/>
</dbReference>
<keyword evidence="5 16" id="KW-0808">Transferase</keyword>
<comment type="caution">
    <text evidence="16">The sequence shown here is derived from an EMBL/GenBank/DDBJ whole genome shotgun (WGS) entry which is preliminary data.</text>
</comment>
<feature type="domain" description="Response regulatory" evidence="13">
    <location>
        <begin position="696"/>
        <end position="816"/>
    </location>
</feature>
<dbReference type="Pfam" id="PF02518">
    <property type="entry name" value="HATPase_c"/>
    <property type="match status" value="1"/>
</dbReference>
<comment type="catalytic activity">
    <reaction evidence="1">
        <text>ATP + protein L-histidine = ADP + protein N-phospho-L-histidine.</text>
        <dbReference type="EC" id="2.7.13.3"/>
    </reaction>
</comment>
<evidence type="ECO:0000259" key="15">
    <source>
        <dbReference type="PROSITE" id="PS50894"/>
    </source>
</evidence>
<evidence type="ECO:0000256" key="4">
    <source>
        <dbReference type="ARBA" id="ARBA00022553"/>
    </source>
</evidence>
<dbReference type="PROSITE" id="PS50109">
    <property type="entry name" value="HIS_KIN"/>
    <property type="match status" value="1"/>
</dbReference>
<feature type="domain" description="HPt" evidence="15">
    <location>
        <begin position="867"/>
        <end position="960"/>
    </location>
</feature>
<dbReference type="InterPro" id="IPR036890">
    <property type="entry name" value="HATPase_C_sf"/>
</dbReference>
<dbReference type="CDD" id="cd17546">
    <property type="entry name" value="REC_hyHK_CKI1_RcsC-like"/>
    <property type="match status" value="1"/>
</dbReference>
<dbReference type="PROSITE" id="PS50885">
    <property type="entry name" value="HAMP"/>
    <property type="match status" value="1"/>
</dbReference>
<dbReference type="PANTHER" id="PTHR45339">
    <property type="entry name" value="HYBRID SIGNAL TRANSDUCTION HISTIDINE KINASE J"/>
    <property type="match status" value="1"/>
</dbReference>
<evidence type="ECO:0000256" key="5">
    <source>
        <dbReference type="ARBA" id="ARBA00022679"/>
    </source>
</evidence>
<dbReference type="Proteomes" id="UP000675880">
    <property type="component" value="Unassembled WGS sequence"/>
</dbReference>
<dbReference type="InterPro" id="IPR003594">
    <property type="entry name" value="HATPase_dom"/>
</dbReference>
<feature type="domain" description="Response regulatory" evidence="13">
    <location>
        <begin position="550"/>
        <end position="669"/>
    </location>
</feature>
<dbReference type="PRINTS" id="PR00344">
    <property type="entry name" value="BCTRLSENSOR"/>
</dbReference>
<keyword evidence="11" id="KW-0472">Membrane</keyword>
<dbReference type="SMART" id="SM00388">
    <property type="entry name" value="HisKA"/>
    <property type="match status" value="1"/>
</dbReference>
<evidence type="ECO:0000256" key="9">
    <source>
        <dbReference type="SAM" id="Coils"/>
    </source>
</evidence>
<dbReference type="Gene3D" id="1.20.120.160">
    <property type="entry name" value="HPT domain"/>
    <property type="match status" value="1"/>
</dbReference>
<dbReference type="CDD" id="cd00088">
    <property type="entry name" value="HPT"/>
    <property type="match status" value="1"/>
</dbReference>
<dbReference type="InterPro" id="IPR036097">
    <property type="entry name" value="HisK_dim/P_sf"/>
</dbReference>
<evidence type="ECO:0000256" key="7">
    <source>
        <dbReference type="PROSITE-ProRule" id="PRU00110"/>
    </source>
</evidence>
<dbReference type="InterPro" id="IPR036641">
    <property type="entry name" value="HPT_dom_sf"/>
</dbReference>
<dbReference type="InterPro" id="IPR005467">
    <property type="entry name" value="His_kinase_dom"/>
</dbReference>
<dbReference type="SUPFAM" id="SSF158472">
    <property type="entry name" value="HAMP domain-like"/>
    <property type="match status" value="1"/>
</dbReference>
<proteinExistence type="predicted"/>
<dbReference type="SUPFAM" id="SSF55874">
    <property type="entry name" value="ATPase domain of HSP90 chaperone/DNA topoisomerase II/histidine kinase"/>
    <property type="match status" value="1"/>
</dbReference>
<keyword evidence="4 8" id="KW-0597">Phosphoprotein</keyword>
<dbReference type="CDD" id="cd00082">
    <property type="entry name" value="HisKA"/>
    <property type="match status" value="1"/>
</dbReference>
<dbReference type="SMART" id="SM00448">
    <property type="entry name" value="REC"/>
    <property type="match status" value="2"/>
</dbReference>
<dbReference type="InterPro" id="IPR011006">
    <property type="entry name" value="CheY-like_superfamily"/>
</dbReference>
<evidence type="ECO:0000259" key="14">
    <source>
        <dbReference type="PROSITE" id="PS50885"/>
    </source>
</evidence>
<evidence type="ECO:0000256" key="10">
    <source>
        <dbReference type="SAM" id="MobiDB-lite"/>
    </source>
</evidence>
<dbReference type="CDD" id="cd16922">
    <property type="entry name" value="HATPase_EvgS-ArcB-TorS-like"/>
    <property type="match status" value="1"/>
</dbReference>
<feature type="modified residue" description="4-aspartylphosphate" evidence="8">
    <location>
        <position position="745"/>
    </location>
</feature>
<evidence type="ECO:0000256" key="6">
    <source>
        <dbReference type="ARBA" id="ARBA00022777"/>
    </source>
</evidence>
<evidence type="ECO:0000256" key="8">
    <source>
        <dbReference type="PROSITE-ProRule" id="PRU00169"/>
    </source>
</evidence>
<dbReference type="SUPFAM" id="SSF47226">
    <property type="entry name" value="Histidine-containing phosphotransfer domain, HPT domain"/>
    <property type="match status" value="1"/>
</dbReference>
<evidence type="ECO:0000259" key="13">
    <source>
        <dbReference type="PROSITE" id="PS50110"/>
    </source>
</evidence>
<comment type="subcellular location">
    <subcellularLocation>
        <location evidence="2">Membrane</location>
    </subcellularLocation>
</comment>
<dbReference type="Pfam" id="PF01627">
    <property type="entry name" value="Hpt"/>
    <property type="match status" value="1"/>
</dbReference>
<dbReference type="CDD" id="cd06225">
    <property type="entry name" value="HAMP"/>
    <property type="match status" value="1"/>
</dbReference>
<feature type="transmembrane region" description="Helical" evidence="11">
    <location>
        <begin position="186"/>
        <end position="208"/>
    </location>
</feature>
<dbReference type="EC" id="2.7.13.3" evidence="3"/>
<protein>
    <recommendedName>
        <fullName evidence="3">histidine kinase</fullName>
        <ecNumber evidence="3">2.7.13.3</ecNumber>
    </recommendedName>
</protein>
<dbReference type="PROSITE" id="PS50110">
    <property type="entry name" value="RESPONSE_REGULATORY"/>
    <property type="match status" value="2"/>
</dbReference>
<dbReference type="PANTHER" id="PTHR45339:SF5">
    <property type="entry name" value="HISTIDINE KINASE"/>
    <property type="match status" value="1"/>
</dbReference>
<dbReference type="InterPro" id="IPR003661">
    <property type="entry name" value="HisK_dim/P_dom"/>
</dbReference>
<dbReference type="Gene3D" id="3.30.565.10">
    <property type="entry name" value="Histidine kinase-like ATPase, C-terminal domain"/>
    <property type="match status" value="1"/>
</dbReference>
<feature type="region of interest" description="Disordered" evidence="10">
    <location>
        <begin position="821"/>
        <end position="851"/>
    </location>
</feature>
<evidence type="ECO:0000313" key="17">
    <source>
        <dbReference type="Proteomes" id="UP000675880"/>
    </source>
</evidence>
<dbReference type="Pfam" id="PF00672">
    <property type="entry name" value="HAMP"/>
    <property type="match status" value="1"/>
</dbReference>
<dbReference type="GO" id="GO:0004673">
    <property type="term" value="F:protein histidine kinase activity"/>
    <property type="evidence" value="ECO:0007669"/>
    <property type="project" value="UniProtKB-EC"/>
</dbReference>
<feature type="domain" description="HAMP" evidence="14">
    <location>
        <begin position="210"/>
        <end position="262"/>
    </location>
</feature>
<feature type="coiled-coil region" evidence="9">
    <location>
        <begin position="268"/>
        <end position="302"/>
    </location>
</feature>
<keyword evidence="9" id="KW-0175">Coiled coil</keyword>
<evidence type="ECO:0000256" key="2">
    <source>
        <dbReference type="ARBA" id="ARBA00004370"/>
    </source>
</evidence>
<keyword evidence="17" id="KW-1185">Reference proteome</keyword>
<dbReference type="InterPro" id="IPR008207">
    <property type="entry name" value="Sig_transdc_His_kin_Hpt_dom"/>
</dbReference>
<dbReference type="InterPro" id="IPR003660">
    <property type="entry name" value="HAMP_dom"/>
</dbReference>
<sequence length="967" mass="104836">MMKKGIGLRDKLNFLSIGLVVLTAIGIAAFVVHREITTRYQDLVNTGLTTAAMVAQNSEYAVYTENQDAVRRVVGGLHALPDIAYAAVLGKDRQPLLEETWDAKIAIPTTPRTRVPAAGEVLFEEMAMQPGHPAYIDILVPVVSRPAAAADPLFLESNAASAPSAVIGYIQLGLSQERLRKNLQEFVLITGLVIGVVLLVGLSMSLILTRSITRPILALVEAAGHIAEGRLDVDVATGTHDEVDRLADAFNRMTSRLRISQSQVQEYQQSLEDKVAQRTKQLELASQEAQRLAEQAQAASRAKSQFLANMSHEIRTPMNGVLGMTELLLSTTLDNRQRHLTKTIQQSGEALLAIINDILDFSKIEAGKLQLEQLDFNVQETVEDAVELFAGPAQRKQIELTCQLLGPFTHALRGDPIRLRQALLNLISNALKFTAKGEINVRVYAVTETNTTVTLRFEVKDTGVGIPAEAHQRIFEAFSQADGTTTRRFGGTGLGLTIVKELVALMQGQIGVESQTGQGSIFWFTAVFERQPAAAPGQQQAPEQALLMKRILVVDDTPANREILHEHLRTWGALPTLAASAQEALVLLGTGSGSTQPFDLAILDLHMPEMDGLELAKAIRTDPRLAGLPLLMLTSVGYDAKTPGTPDLDAWVTKPIRNTLLRQALLGLLHTRHRAPVHTPAPLPSASGPIPFQAARLLLVEDTPVNREVALGMLDMLGHVAQAVDNGRLAVEAVARERFDLVLMDCQMPEMDGFTATATIRQQERDAADHRHVPIIALTANAMEGDRARCLAAGMDDYLAKPFTMAQLSEMLTRWLRAQTPAEPREPASFQSAGSDDAPPDQPPPPAPAEIDKTAWDSILALQRPGRPDILAKVLTAYLNDSRTLVEEIRTAVQTQDAVALAKAAHRLKSSSAQLGALATAAHCKELEHLGRLARLDGTPGLLAQLTDAHQAVCAAMTSELLQRTAA</sequence>
<dbReference type="SUPFAM" id="SSF47384">
    <property type="entry name" value="Homodimeric domain of signal transducing histidine kinase"/>
    <property type="match status" value="1"/>
</dbReference>
<evidence type="ECO:0000256" key="11">
    <source>
        <dbReference type="SAM" id="Phobius"/>
    </source>
</evidence>
<keyword evidence="11" id="KW-0812">Transmembrane</keyword>
<dbReference type="InterPro" id="IPR001789">
    <property type="entry name" value="Sig_transdc_resp-reg_receiver"/>
</dbReference>
<evidence type="ECO:0000259" key="12">
    <source>
        <dbReference type="PROSITE" id="PS50109"/>
    </source>
</evidence>
<dbReference type="SMART" id="SM00387">
    <property type="entry name" value="HATPase_c"/>
    <property type="match status" value="1"/>
</dbReference>
<accession>A0ABM8QH48</accession>
<evidence type="ECO:0000313" key="16">
    <source>
        <dbReference type="EMBL" id="CAE6696813.1"/>
    </source>
</evidence>
<organism evidence="16 17">
    <name type="scientific">Nitrospira defluvii</name>
    <dbReference type="NCBI Taxonomy" id="330214"/>
    <lineage>
        <taxon>Bacteria</taxon>
        <taxon>Pseudomonadati</taxon>
        <taxon>Nitrospirota</taxon>
        <taxon>Nitrospiria</taxon>
        <taxon>Nitrospirales</taxon>
        <taxon>Nitrospiraceae</taxon>
        <taxon>Nitrospira</taxon>
    </lineage>
</organism>
<reference evidence="16 17" key="1">
    <citation type="submission" date="2021-02" db="EMBL/GenBank/DDBJ databases">
        <authorList>
            <person name="Han P."/>
        </authorList>
    </citation>
    <scope>NUCLEOTIDE SEQUENCE [LARGE SCALE GENOMIC DNA]</scope>
    <source>
        <strain evidence="16">Candidatus Nitrospira sp. ZN2</strain>
    </source>
</reference>
<feature type="transmembrane region" description="Helical" evidence="11">
    <location>
        <begin position="12"/>
        <end position="32"/>
    </location>
</feature>
<feature type="modified residue" description="4-aspartylphosphate" evidence="8">
    <location>
        <position position="604"/>
    </location>
</feature>
<dbReference type="RefSeq" id="WP_213040371.1">
    <property type="nucleotide sequence ID" value="NZ_CAJNBJ010000001.1"/>
</dbReference>
<dbReference type="SUPFAM" id="SSF52172">
    <property type="entry name" value="CheY-like"/>
    <property type="match status" value="2"/>
</dbReference>
<feature type="domain" description="Histidine kinase" evidence="12">
    <location>
        <begin position="309"/>
        <end position="530"/>
    </location>
</feature>
<evidence type="ECO:0000256" key="3">
    <source>
        <dbReference type="ARBA" id="ARBA00012438"/>
    </source>
</evidence>
<evidence type="ECO:0000256" key="1">
    <source>
        <dbReference type="ARBA" id="ARBA00000085"/>
    </source>
</evidence>
<keyword evidence="6 16" id="KW-0418">Kinase</keyword>
<name>A0ABM8QH48_9BACT</name>
<dbReference type="Gene3D" id="1.10.287.130">
    <property type="match status" value="1"/>
</dbReference>
<dbReference type="Pfam" id="PF00512">
    <property type="entry name" value="HisKA"/>
    <property type="match status" value="1"/>
</dbReference>
<feature type="modified residue" description="Phosphohistidine" evidence="7">
    <location>
        <position position="906"/>
    </location>
</feature>
<keyword evidence="11" id="KW-1133">Transmembrane helix</keyword>
<dbReference type="Gene3D" id="3.40.50.2300">
    <property type="match status" value="2"/>
</dbReference>
<dbReference type="EMBL" id="CAJNBJ010000001">
    <property type="protein sequence ID" value="CAE6696813.1"/>
    <property type="molecule type" value="Genomic_DNA"/>
</dbReference>
<dbReference type="InterPro" id="IPR004358">
    <property type="entry name" value="Sig_transdc_His_kin-like_C"/>
</dbReference>
<dbReference type="Gene3D" id="6.10.340.10">
    <property type="match status" value="1"/>
</dbReference>
<gene>
    <name evidence="16" type="ORF">NSPZN2_10498</name>
</gene>
<dbReference type="SMART" id="SM00304">
    <property type="entry name" value="HAMP"/>
    <property type="match status" value="1"/>
</dbReference>